<feature type="transmembrane region" description="Helical" evidence="7">
    <location>
        <begin position="42"/>
        <end position="63"/>
    </location>
</feature>
<feature type="transmembrane region" description="Helical" evidence="7">
    <location>
        <begin position="102"/>
        <end position="127"/>
    </location>
</feature>
<dbReference type="EMBL" id="JBHRWW010000009">
    <property type="protein sequence ID" value="MFC3689323.1"/>
    <property type="molecule type" value="Genomic_DNA"/>
</dbReference>
<dbReference type="PANTHER" id="PTHR43005:SF1">
    <property type="entry name" value="SPERMIDINE_PUTRESCINE TRANSPORT SYSTEM PERMEASE PROTEIN"/>
    <property type="match status" value="1"/>
</dbReference>
<name>A0ABV7WL72_9MICO</name>
<evidence type="ECO:0000256" key="6">
    <source>
        <dbReference type="ARBA" id="ARBA00023136"/>
    </source>
</evidence>
<evidence type="ECO:0000256" key="1">
    <source>
        <dbReference type="ARBA" id="ARBA00004651"/>
    </source>
</evidence>
<dbReference type="Pfam" id="PF00528">
    <property type="entry name" value="BPD_transp_1"/>
    <property type="match status" value="1"/>
</dbReference>
<dbReference type="RefSeq" id="WP_376983964.1">
    <property type="nucleotide sequence ID" value="NZ_JBBEOI010000039.1"/>
</dbReference>
<comment type="subcellular location">
    <subcellularLocation>
        <location evidence="1 7">Cell membrane</location>
        <topology evidence="1 7">Multi-pass membrane protein</topology>
    </subcellularLocation>
</comment>
<dbReference type="PANTHER" id="PTHR43005">
    <property type="entry name" value="BLR7065 PROTEIN"/>
    <property type="match status" value="1"/>
</dbReference>
<keyword evidence="5 7" id="KW-1133">Transmembrane helix</keyword>
<evidence type="ECO:0000256" key="8">
    <source>
        <dbReference type="SAM" id="MobiDB-lite"/>
    </source>
</evidence>
<keyword evidence="11" id="KW-1185">Reference proteome</keyword>
<feature type="transmembrane region" description="Helical" evidence="7">
    <location>
        <begin position="139"/>
        <end position="157"/>
    </location>
</feature>
<evidence type="ECO:0000256" key="3">
    <source>
        <dbReference type="ARBA" id="ARBA00022475"/>
    </source>
</evidence>
<evidence type="ECO:0000256" key="5">
    <source>
        <dbReference type="ARBA" id="ARBA00022989"/>
    </source>
</evidence>
<gene>
    <name evidence="10" type="ORF">ACFOLH_13320</name>
</gene>
<evidence type="ECO:0000256" key="2">
    <source>
        <dbReference type="ARBA" id="ARBA00022448"/>
    </source>
</evidence>
<evidence type="ECO:0000256" key="7">
    <source>
        <dbReference type="RuleBase" id="RU363032"/>
    </source>
</evidence>
<proteinExistence type="inferred from homology"/>
<evidence type="ECO:0000256" key="4">
    <source>
        <dbReference type="ARBA" id="ARBA00022692"/>
    </source>
</evidence>
<comment type="similarity">
    <text evidence="7">Belongs to the binding-protein-dependent transport system permease family.</text>
</comment>
<feature type="domain" description="ABC transmembrane type-1" evidence="9">
    <location>
        <begin position="102"/>
        <end position="308"/>
    </location>
</feature>
<dbReference type="CDD" id="cd06261">
    <property type="entry name" value="TM_PBP2"/>
    <property type="match status" value="1"/>
</dbReference>
<keyword evidence="2 7" id="KW-0813">Transport</keyword>
<protein>
    <submittedName>
        <fullName evidence="10">Carbohydrate ABC transporter permease</fullName>
    </submittedName>
</protein>
<dbReference type="Proteomes" id="UP001595685">
    <property type="component" value="Unassembled WGS sequence"/>
</dbReference>
<evidence type="ECO:0000313" key="11">
    <source>
        <dbReference type="Proteomes" id="UP001595685"/>
    </source>
</evidence>
<dbReference type="InterPro" id="IPR000515">
    <property type="entry name" value="MetI-like"/>
</dbReference>
<dbReference type="Gene3D" id="1.10.3720.10">
    <property type="entry name" value="MetI-like"/>
    <property type="match status" value="1"/>
</dbReference>
<dbReference type="SUPFAM" id="SSF161098">
    <property type="entry name" value="MetI-like"/>
    <property type="match status" value="1"/>
</dbReference>
<accession>A0ABV7WL72</accession>
<dbReference type="InterPro" id="IPR035906">
    <property type="entry name" value="MetI-like_sf"/>
</dbReference>
<feature type="transmembrane region" description="Helical" evidence="7">
    <location>
        <begin position="285"/>
        <end position="309"/>
    </location>
</feature>
<organism evidence="10 11">
    <name type="scientific">Aquipuribacter hungaricus</name>
    <dbReference type="NCBI Taxonomy" id="545624"/>
    <lineage>
        <taxon>Bacteria</taxon>
        <taxon>Bacillati</taxon>
        <taxon>Actinomycetota</taxon>
        <taxon>Actinomycetes</taxon>
        <taxon>Micrococcales</taxon>
        <taxon>Intrasporangiaceae</taxon>
        <taxon>Aquipuribacter</taxon>
    </lineage>
</organism>
<comment type="caution">
    <text evidence="10">The sequence shown here is derived from an EMBL/GenBank/DDBJ whole genome shotgun (WGS) entry which is preliminary data.</text>
</comment>
<keyword evidence="6 7" id="KW-0472">Membrane</keyword>
<keyword evidence="3" id="KW-1003">Cell membrane</keyword>
<reference evidence="11" key="1">
    <citation type="journal article" date="2019" name="Int. J. Syst. Evol. Microbiol.">
        <title>The Global Catalogue of Microorganisms (GCM) 10K type strain sequencing project: providing services to taxonomists for standard genome sequencing and annotation.</title>
        <authorList>
            <consortium name="The Broad Institute Genomics Platform"/>
            <consortium name="The Broad Institute Genome Sequencing Center for Infectious Disease"/>
            <person name="Wu L."/>
            <person name="Ma J."/>
        </authorList>
    </citation>
    <scope>NUCLEOTIDE SEQUENCE [LARGE SCALE GENOMIC DNA]</scope>
    <source>
        <strain evidence="11">NCAIM B.02333</strain>
    </source>
</reference>
<feature type="region of interest" description="Disordered" evidence="8">
    <location>
        <begin position="1"/>
        <end position="34"/>
    </location>
</feature>
<keyword evidence="4 7" id="KW-0812">Transmembrane</keyword>
<evidence type="ECO:0000313" key="10">
    <source>
        <dbReference type="EMBL" id="MFC3689323.1"/>
    </source>
</evidence>
<sequence>MSTTVPAAAGEVRAEADRQDAPAAAPARRQRMTDRARKERNLGWLLAGPAFVVMLSVTAYPIANAVWYSLFDFRLTDPDGRSFVGLGNYATILSDVLFWRQFGVTAAITVVTVAVEFVLGFALALVMHRALFLRKSVRTAILVPYGIITVVSAYAWQYAFTPAYGFVNPLFGSDLDWFGETVPSLVVICLSEIWKTTPFMSLLLLAGLAQIPSTYIEAAKVDGATAWQRFRKVVVPNMKGAIMVALLFRTLDAFRIFDNVFVMTQGANGTETLSFLAYRQTITRVMIGLGSAVSVILAVLVVLIAFLFIKGFKVNLAEQRGA</sequence>
<evidence type="ECO:0000259" key="9">
    <source>
        <dbReference type="PROSITE" id="PS50928"/>
    </source>
</evidence>
<dbReference type="PROSITE" id="PS50928">
    <property type="entry name" value="ABC_TM1"/>
    <property type="match status" value="1"/>
</dbReference>